<dbReference type="SUPFAM" id="SSF48371">
    <property type="entry name" value="ARM repeat"/>
    <property type="match status" value="1"/>
</dbReference>
<dbReference type="OrthoDB" id="10252707at2759"/>
<feature type="domain" description="MIF4G-like type 1" evidence="2">
    <location>
        <begin position="174"/>
        <end position="262"/>
    </location>
</feature>
<proteinExistence type="predicted"/>
<dbReference type="AlphaFoldDB" id="A0A2G9RHD9"/>
<accession>A0A2G9RHD9</accession>
<dbReference type="InterPro" id="IPR016024">
    <property type="entry name" value="ARM-type_fold"/>
</dbReference>
<reference evidence="4" key="1">
    <citation type="journal article" date="2017" name="Nat. Commun.">
        <title>The North American bullfrog draft genome provides insight into hormonal regulation of long noncoding RNA.</title>
        <authorList>
            <person name="Hammond S.A."/>
            <person name="Warren R.L."/>
            <person name="Vandervalk B.P."/>
            <person name="Kucuk E."/>
            <person name="Khan H."/>
            <person name="Gibb E.A."/>
            <person name="Pandoh P."/>
            <person name="Kirk H."/>
            <person name="Zhao Y."/>
            <person name="Jones M."/>
            <person name="Mungall A.J."/>
            <person name="Coope R."/>
            <person name="Pleasance S."/>
            <person name="Moore R.A."/>
            <person name="Holt R.A."/>
            <person name="Round J.M."/>
            <person name="Ohora S."/>
            <person name="Walle B.V."/>
            <person name="Veldhoen N."/>
            <person name="Helbing C.C."/>
            <person name="Birol I."/>
        </authorList>
    </citation>
    <scope>NUCLEOTIDE SEQUENCE [LARGE SCALE GENOMIC DNA]</scope>
</reference>
<gene>
    <name evidence="3" type="ORF">AB205_0197690</name>
</gene>
<dbReference type="Proteomes" id="UP000228934">
    <property type="component" value="Unassembled WGS sequence"/>
</dbReference>
<dbReference type="GO" id="GO:0005846">
    <property type="term" value="C:nuclear cap binding complex"/>
    <property type="evidence" value="ECO:0007669"/>
    <property type="project" value="InterPro"/>
</dbReference>
<evidence type="ECO:0000313" key="4">
    <source>
        <dbReference type="Proteomes" id="UP000228934"/>
    </source>
</evidence>
<dbReference type="EMBL" id="KV942596">
    <property type="protein sequence ID" value="PIO27308.1"/>
    <property type="molecule type" value="Genomic_DNA"/>
</dbReference>
<keyword evidence="4" id="KW-1185">Reference proteome</keyword>
<evidence type="ECO:0000256" key="1">
    <source>
        <dbReference type="SAM" id="MobiDB-lite"/>
    </source>
</evidence>
<dbReference type="GO" id="GO:0006406">
    <property type="term" value="P:mRNA export from nucleus"/>
    <property type="evidence" value="ECO:0007669"/>
    <property type="project" value="InterPro"/>
</dbReference>
<dbReference type="GO" id="GO:0003729">
    <property type="term" value="F:mRNA binding"/>
    <property type="evidence" value="ECO:0007669"/>
    <property type="project" value="TreeGrafter"/>
</dbReference>
<dbReference type="InterPro" id="IPR015172">
    <property type="entry name" value="MIF4G-like_typ-1"/>
</dbReference>
<protein>
    <recommendedName>
        <fullName evidence="2">MIF4G-like type 1 domain-containing protein</fullName>
    </recommendedName>
</protein>
<feature type="compositionally biased region" description="Polar residues" evidence="1">
    <location>
        <begin position="38"/>
        <end position="47"/>
    </location>
</feature>
<dbReference type="Gene3D" id="1.25.40.180">
    <property type="match status" value="1"/>
</dbReference>
<name>A0A2G9RHD9_AQUCT</name>
<organism evidence="3 4">
    <name type="scientific">Aquarana catesbeiana</name>
    <name type="common">American bullfrog</name>
    <name type="synonym">Rana catesbeiana</name>
    <dbReference type="NCBI Taxonomy" id="8400"/>
    <lineage>
        <taxon>Eukaryota</taxon>
        <taxon>Metazoa</taxon>
        <taxon>Chordata</taxon>
        <taxon>Craniata</taxon>
        <taxon>Vertebrata</taxon>
        <taxon>Euteleostomi</taxon>
        <taxon>Amphibia</taxon>
        <taxon>Batrachia</taxon>
        <taxon>Anura</taxon>
        <taxon>Neobatrachia</taxon>
        <taxon>Ranoidea</taxon>
        <taxon>Ranidae</taxon>
        <taxon>Aquarana</taxon>
    </lineage>
</organism>
<evidence type="ECO:0000313" key="3">
    <source>
        <dbReference type="EMBL" id="PIO27308.1"/>
    </source>
</evidence>
<feature type="region of interest" description="Disordered" evidence="1">
    <location>
        <begin position="1"/>
        <end position="53"/>
    </location>
</feature>
<evidence type="ECO:0000259" key="2">
    <source>
        <dbReference type="Pfam" id="PF09088"/>
    </source>
</evidence>
<dbReference type="GO" id="GO:0000339">
    <property type="term" value="F:RNA cap binding"/>
    <property type="evidence" value="ECO:0007669"/>
    <property type="project" value="InterPro"/>
</dbReference>
<dbReference type="InterPro" id="IPR027159">
    <property type="entry name" value="CBP80"/>
</dbReference>
<dbReference type="Pfam" id="PF09088">
    <property type="entry name" value="MIF4G_like"/>
    <property type="match status" value="1"/>
</dbReference>
<sequence length="262" mass="30239">MDGEEETAAPLAQEEATVEDPEESEEDSLEEGEDTDADSQNSDSPRASSHLFPLEDMGQLLKASYVSEDIPEPPVQASARDKMYRGLGKPQSRVFPVHQALKEVILREWKDPEREVLRLKTWKRRFPFGEEEQQKFFKTPNAAQLLSYPGKNKIPLNYHIVEPTIVHSNDLPFKSVIFGELFQLPMPPHIDVMYTTLLIELCKLQPGSLPQVVSFALKTLAQATEMLYTRLDTMNATCVDRFINWFSHHLSNFQFRWNWEDW</sequence>
<dbReference type="GO" id="GO:0050684">
    <property type="term" value="P:regulation of mRNA processing"/>
    <property type="evidence" value="ECO:0007669"/>
    <property type="project" value="TreeGrafter"/>
</dbReference>
<dbReference type="PANTHER" id="PTHR12412">
    <property type="entry name" value="CAP BINDING PROTEIN"/>
    <property type="match status" value="1"/>
</dbReference>
<feature type="compositionally biased region" description="Acidic residues" evidence="1">
    <location>
        <begin position="16"/>
        <end position="37"/>
    </location>
</feature>
<dbReference type="PANTHER" id="PTHR12412:SF2">
    <property type="entry name" value="NUCLEAR CAP-BINDING PROTEIN SUBUNIT 1"/>
    <property type="match status" value="1"/>
</dbReference>
<dbReference type="GO" id="GO:0005634">
    <property type="term" value="C:nucleus"/>
    <property type="evidence" value="ECO:0007669"/>
    <property type="project" value="TreeGrafter"/>
</dbReference>
<dbReference type="GO" id="GO:0000184">
    <property type="term" value="P:nuclear-transcribed mRNA catabolic process, nonsense-mediated decay"/>
    <property type="evidence" value="ECO:0007669"/>
    <property type="project" value="TreeGrafter"/>
</dbReference>